<comment type="caution">
    <text evidence="1">The sequence shown here is derived from an EMBL/GenBank/DDBJ whole genome shotgun (WGS) entry which is preliminary data.</text>
</comment>
<sequence length="81" mass="8764">MMAEDLTEILNTLNRRLAVLIHLMAYEMVQGKTLAEAAPVLRRLGLTPGEIATVFDSTAQVVSVRVSEAKRKGGKKKAKAG</sequence>
<dbReference type="EMBL" id="VBAI01000241">
    <property type="protein sequence ID" value="TMJ07794.1"/>
    <property type="molecule type" value="Genomic_DNA"/>
</dbReference>
<evidence type="ECO:0000313" key="1">
    <source>
        <dbReference type="EMBL" id="TMJ07794.1"/>
    </source>
</evidence>
<accession>A0A537LIE6</accession>
<reference evidence="1 2" key="1">
    <citation type="journal article" date="2019" name="Nat. Microbiol.">
        <title>Mediterranean grassland soil C-N compound turnover is dependent on rainfall and depth, and is mediated by genomically divergent microorganisms.</title>
        <authorList>
            <person name="Diamond S."/>
            <person name="Andeer P.F."/>
            <person name="Li Z."/>
            <person name="Crits-Christoph A."/>
            <person name="Burstein D."/>
            <person name="Anantharaman K."/>
            <person name="Lane K.R."/>
            <person name="Thomas B.C."/>
            <person name="Pan C."/>
            <person name="Northen T.R."/>
            <person name="Banfield J.F."/>
        </authorList>
    </citation>
    <scope>NUCLEOTIDE SEQUENCE [LARGE SCALE GENOMIC DNA]</scope>
    <source>
        <strain evidence="1">NP_1</strain>
    </source>
</reference>
<organism evidence="1 2">
    <name type="scientific">Candidatus Segetimicrobium genomatis</name>
    <dbReference type="NCBI Taxonomy" id="2569760"/>
    <lineage>
        <taxon>Bacteria</taxon>
        <taxon>Bacillati</taxon>
        <taxon>Candidatus Sysuimicrobiota</taxon>
        <taxon>Candidatus Sysuimicrobiia</taxon>
        <taxon>Candidatus Sysuimicrobiales</taxon>
        <taxon>Candidatus Segetimicrobiaceae</taxon>
        <taxon>Candidatus Segetimicrobium</taxon>
    </lineage>
</organism>
<dbReference type="Proteomes" id="UP000315217">
    <property type="component" value="Unassembled WGS sequence"/>
</dbReference>
<evidence type="ECO:0000313" key="2">
    <source>
        <dbReference type="Proteomes" id="UP000315217"/>
    </source>
</evidence>
<proteinExistence type="predicted"/>
<dbReference type="AlphaFoldDB" id="A0A537LIE6"/>
<evidence type="ECO:0008006" key="3">
    <source>
        <dbReference type="Google" id="ProtNLM"/>
    </source>
</evidence>
<gene>
    <name evidence="1" type="ORF">E6G98_13245</name>
</gene>
<protein>
    <recommendedName>
        <fullName evidence="3">RNA polymerase sigma factor 70 region 4 type 2 domain-containing protein</fullName>
    </recommendedName>
</protein>
<name>A0A537LIE6_9BACT</name>